<dbReference type="InterPro" id="IPR056747">
    <property type="entry name" value="VPS13-like_M"/>
</dbReference>
<dbReference type="OrthoDB" id="428159at2759"/>
<dbReference type="InterPro" id="IPR026847">
    <property type="entry name" value="VPS13"/>
</dbReference>
<dbReference type="GO" id="GO:0045053">
    <property type="term" value="P:protein retention in Golgi apparatus"/>
    <property type="evidence" value="ECO:0007669"/>
    <property type="project" value="TreeGrafter"/>
</dbReference>
<dbReference type="KEGG" id="ncc:104952299"/>
<feature type="compositionally biased region" description="Polar residues" evidence="1">
    <location>
        <begin position="226"/>
        <end position="235"/>
    </location>
</feature>
<sequence>MTVVLKTLSENLTEKSDAVPPPALPSPSTDLSSDTVSNKESMGSGTTGPASSNTVVTAAVVEPRKKSKLKSTLKLDFKFDSMTLVLYSPNGNMLLTLDSHDEQLKLAEFTLDTISTSVHMFSDSSMKASVRLAACLLDDKRTRIKMVTPRMIAMRPGAEQNMMVEVNYRQGREGTTLDTLVQDVYLCASMEFLHIVADIFLNATQQGFAQAPQPKTSTGPGERKNINSSTTSKESTVAPAVVSKTEINVMVRNPEIVFVADLTRADAPALVMTTQCELVMKSSAEGSQMTAVIKELKVVACPFLREKRKNNVTTVLQPCQVFFQTSQSLTSPQAMEVSINALTLKVSPIIINTVMTIQSALTPTAETPEELASPIPVDLWKKRGWKELKLWFLEEEGDEDTKSLAPLIPTGESLQVTIKSICLTLEAGVGHRTIPMLLIKSSFHGDVANWSTLINLHSVLNLEVHYYNEVLGVWEPLLEPLEDEKDGFRSWTLELKMKKKPVNYIGSDEVDFYVPDYKTVIVISSKDQLNITLSKCGLAMLSNLGMAFAEAAKQTADSFQKDEAPFIVKNRLGLPVSVRHSEMFCPIGQQGTNRTVELEDGQTLGLDYLTTTDTDQFSAMISLSGREYYIQPTPMGHTSASVIPLIKVGRGMYNVMHKDSGVTRFLVCQIYTVEGSKYVKIRSPFQIINHFSIPFNVFEGSTCLGKALPTEEFCVPLDSYRSELSLRPITEEDTDDQEEQYECSEGFSYEDFHAHEPDTRLQQTCRRRGDQGGVLMVNMVPSRDAVTFKHTGDVGENFDVPFVLHLWPSILLRNLLPYPISYKLKDSGVSAPEATLNQGHSAQLHTAVINQSSLDLCLLNYLDQDWSSEYRLDFDVIHC</sequence>
<dbReference type="PANTHER" id="PTHR16166">
    <property type="entry name" value="VACUOLAR PROTEIN SORTING-ASSOCIATED PROTEIN VPS13"/>
    <property type="match status" value="1"/>
</dbReference>
<feature type="region of interest" description="Disordered" evidence="1">
    <location>
        <begin position="12"/>
        <end position="53"/>
    </location>
</feature>
<dbReference type="PANTHER" id="PTHR16166:SF22">
    <property type="entry name" value="INTERMEMBRANE LIPID TRANSFER PROTEIN VPS13A"/>
    <property type="match status" value="1"/>
</dbReference>
<dbReference type="GO" id="GO:0006914">
    <property type="term" value="P:autophagy"/>
    <property type="evidence" value="ECO:0007669"/>
    <property type="project" value="TreeGrafter"/>
</dbReference>
<feature type="domain" description="Vacuolar protein sorting-associated protein 13 VPS13 adaptor binding" evidence="3">
    <location>
        <begin position="638"/>
        <end position="854"/>
    </location>
</feature>
<evidence type="ECO:0000259" key="2">
    <source>
        <dbReference type="Pfam" id="PF25033"/>
    </source>
</evidence>
<evidence type="ECO:0000313" key="4">
    <source>
        <dbReference type="Proteomes" id="UP000504611"/>
    </source>
</evidence>
<protein>
    <submittedName>
        <fullName evidence="5">Vacuolar protein sorting-associated protein 13A-like</fullName>
    </submittedName>
</protein>
<dbReference type="Pfam" id="PF25036">
    <property type="entry name" value="VPS13_VAB"/>
    <property type="match status" value="1"/>
</dbReference>
<dbReference type="Pfam" id="PF25033">
    <property type="entry name" value="VPS13_M"/>
    <property type="match status" value="1"/>
</dbReference>
<dbReference type="GO" id="GO:0006623">
    <property type="term" value="P:protein targeting to vacuole"/>
    <property type="evidence" value="ECO:0007669"/>
    <property type="project" value="TreeGrafter"/>
</dbReference>
<organism evidence="4 5">
    <name type="scientific">Notothenia coriiceps</name>
    <name type="common">black rockcod</name>
    <dbReference type="NCBI Taxonomy" id="8208"/>
    <lineage>
        <taxon>Eukaryota</taxon>
        <taxon>Metazoa</taxon>
        <taxon>Chordata</taxon>
        <taxon>Craniata</taxon>
        <taxon>Vertebrata</taxon>
        <taxon>Euteleostomi</taxon>
        <taxon>Actinopterygii</taxon>
        <taxon>Neopterygii</taxon>
        <taxon>Teleostei</taxon>
        <taxon>Neoteleostei</taxon>
        <taxon>Acanthomorphata</taxon>
        <taxon>Eupercaria</taxon>
        <taxon>Perciformes</taxon>
        <taxon>Notothenioidei</taxon>
        <taxon>Nototheniidae</taxon>
        <taxon>Notothenia</taxon>
    </lineage>
</organism>
<dbReference type="AlphaFoldDB" id="A0A6I9NLC3"/>
<proteinExistence type="predicted"/>
<dbReference type="InterPro" id="IPR009543">
    <property type="entry name" value="VPS13_VAB"/>
</dbReference>
<evidence type="ECO:0000256" key="1">
    <source>
        <dbReference type="SAM" id="MobiDB-lite"/>
    </source>
</evidence>
<feature type="domain" description="VPS13-like middle region" evidence="2">
    <location>
        <begin position="2"/>
        <end position="548"/>
    </location>
</feature>
<feature type="compositionally biased region" description="Polar residues" evidence="1">
    <location>
        <begin position="210"/>
        <end position="219"/>
    </location>
</feature>
<dbReference type="Proteomes" id="UP000504611">
    <property type="component" value="Unplaced"/>
</dbReference>
<feature type="compositionally biased region" description="Polar residues" evidence="1">
    <location>
        <begin position="26"/>
        <end position="53"/>
    </location>
</feature>
<dbReference type="GeneID" id="104952299"/>
<gene>
    <name evidence="5" type="primary">LOC104952299</name>
</gene>
<reference evidence="5" key="1">
    <citation type="submission" date="2025-08" db="UniProtKB">
        <authorList>
            <consortium name="RefSeq"/>
        </authorList>
    </citation>
    <scope>IDENTIFICATION</scope>
    <source>
        <tissue evidence="5">Muscle</tissue>
    </source>
</reference>
<evidence type="ECO:0000313" key="5">
    <source>
        <dbReference type="RefSeq" id="XP_010777397.1"/>
    </source>
</evidence>
<keyword evidence="4" id="KW-1185">Reference proteome</keyword>
<feature type="region of interest" description="Disordered" evidence="1">
    <location>
        <begin position="210"/>
        <end position="235"/>
    </location>
</feature>
<dbReference type="RefSeq" id="XP_010777397.1">
    <property type="nucleotide sequence ID" value="XM_010779095.1"/>
</dbReference>
<accession>A0A6I9NLC3</accession>
<name>A0A6I9NLC3_9TELE</name>
<evidence type="ECO:0000259" key="3">
    <source>
        <dbReference type="Pfam" id="PF25036"/>
    </source>
</evidence>